<dbReference type="GO" id="GO:0005911">
    <property type="term" value="C:cell-cell junction"/>
    <property type="evidence" value="ECO:0007669"/>
    <property type="project" value="TreeGrafter"/>
</dbReference>
<accession>A0A8J9VLX5</accession>
<dbReference type="EMBL" id="OV696696">
    <property type="protein sequence ID" value="CAH1240527.1"/>
    <property type="molecule type" value="Genomic_DNA"/>
</dbReference>
<keyword evidence="14" id="KW-1185">Reference proteome</keyword>
<dbReference type="SMART" id="SM00326">
    <property type="entry name" value="SH3"/>
    <property type="match status" value="1"/>
</dbReference>
<dbReference type="PROSITE" id="PS50002">
    <property type="entry name" value="SH3"/>
    <property type="match status" value="1"/>
</dbReference>
<feature type="domain" description="Ig-like" evidence="12">
    <location>
        <begin position="240"/>
        <end position="329"/>
    </location>
</feature>
<dbReference type="PANTHER" id="PTHR11640:SF164">
    <property type="entry name" value="MAM DOMAIN-CONTAINING GLYCOSYLPHOSPHATIDYLINOSITOL ANCHOR PROTEIN 1"/>
    <property type="match status" value="1"/>
</dbReference>
<feature type="transmembrane region" description="Helical" evidence="9">
    <location>
        <begin position="342"/>
        <end position="359"/>
    </location>
</feature>
<evidence type="ECO:0000256" key="1">
    <source>
        <dbReference type="ARBA" id="ARBA00004479"/>
    </source>
</evidence>
<organism evidence="13 14">
    <name type="scientific">Branchiostoma lanceolatum</name>
    <name type="common">Common lancelet</name>
    <name type="synonym">Amphioxus lanceolatum</name>
    <dbReference type="NCBI Taxonomy" id="7740"/>
    <lineage>
        <taxon>Eukaryota</taxon>
        <taxon>Metazoa</taxon>
        <taxon>Chordata</taxon>
        <taxon>Cephalochordata</taxon>
        <taxon>Leptocardii</taxon>
        <taxon>Amphioxiformes</taxon>
        <taxon>Branchiostomatidae</taxon>
        <taxon>Branchiostoma</taxon>
    </lineage>
</organism>
<keyword evidence="9" id="KW-0812">Transmembrane</keyword>
<dbReference type="InterPro" id="IPR003599">
    <property type="entry name" value="Ig_sub"/>
</dbReference>
<evidence type="ECO:0000256" key="6">
    <source>
        <dbReference type="ARBA" id="ARBA00023319"/>
    </source>
</evidence>
<dbReference type="GO" id="GO:0005886">
    <property type="term" value="C:plasma membrane"/>
    <property type="evidence" value="ECO:0007669"/>
    <property type="project" value="TreeGrafter"/>
</dbReference>
<dbReference type="InterPro" id="IPR007110">
    <property type="entry name" value="Ig-like_dom"/>
</dbReference>
<dbReference type="Proteomes" id="UP000838412">
    <property type="component" value="Chromosome 11"/>
</dbReference>
<evidence type="ECO:0000256" key="5">
    <source>
        <dbReference type="ARBA" id="ARBA00023180"/>
    </source>
</evidence>
<dbReference type="SUPFAM" id="SSF50044">
    <property type="entry name" value="SH3-domain"/>
    <property type="match status" value="1"/>
</dbReference>
<dbReference type="OrthoDB" id="10012075at2759"/>
<evidence type="ECO:0000313" key="13">
    <source>
        <dbReference type="EMBL" id="CAH1240527.1"/>
    </source>
</evidence>
<keyword evidence="2 7" id="KW-0728">SH3 domain</keyword>
<evidence type="ECO:0000256" key="2">
    <source>
        <dbReference type="ARBA" id="ARBA00022443"/>
    </source>
</evidence>
<dbReference type="PANTHER" id="PTHR11640">
    <property type="entry name" value="NEPHRIN"/>
    <property type="match status" value="1"/>
</dbReference>
<keyword evidence="4" id="KW-1015">Disulfide bond</keyword>
<feature type="domain" description="Ig-like" evidence="12">
    <location>
        <begin position="143"/>
        <end position="236"/>
    </location>
</feature>
<feature type="transmembrane region" description="Helical" evidence="9">
    <location>
        <begin position="394"/>
        <end position="418"/>
    </location>
</feature>
<evidence type="ECO:0000256" key="8">
    <source>
        <dbReference type="SAM" id="MobiDB-lite"/>
    </source>
</evidence>
<dbReference type="InterPro" id="IPR036179">
    <property type="entry name" value="Ig-like_dom_sf"/>
</dbReference>
<keyword evidence="9" id="KW-1133">Transmembrane helix</keyword>
<dbReference type="SMART" id="SM00408">
    <property type="entry name" value="IGc2"/>
    <property type="match status" value="2"/>
</dbReference>
<reference evidence="13" key="1">
    <citation type="submission" date="2022-01" db="EMBL/GenBank/DDBJ databases">
        <authorList>
            <person name="Braso-Vives M."/>
        </authorList>
    </citation>
    <scope>NUCLEOTIDE SEQUENCE</scope>
</reference>
<dbReference type="Gene3D" id="2.60.40.10">
    <property type="entry name" value="Immunoglobulins"/>
    <property type="match status" value="3"/>
</dbReference>
<feature type="transmembrane region" description="Helical" evidence="9">
    <location>
        <begin position="366"/>
        <end position="388"/>
    </location>
</feature>
<keyword evidence="10" id="KW-0732">Signal</keyword>
<evidence type="ECO:0000259" key="12">
    <source>
        <dbReference type="PROSITE" id="PS50835"/>
    </source>
</evidence>
<feature type="region of interest" description="Disordered" evidence="8">
    <location>
        <begin position="457"/>
        <end position="477"/>
    </location>
</feature>
<evidence type="ECO:0000256" key="3">
    <source>
        <dbReference type="ARBA" id="ARBA00023136"/>
    </source>
</evidence>
<dbReference type="Gene3D" id="2.30.30.40">
    <property type="entry name" value="SH3 Domains"/>
    <property type="match status" value="1"/>
</dbReference>
<keyword evidence="3 9" id="KW-0472">Membrane</keyword>
<keyword evidence="6" id="KW-0393">Immunoglobulin domain</keyword>
<dbReference type="GO" id="GO:0050839">
    <property type="term" value="F:cell adhesion molecule binding"/>
    <property type="evidence" value="ECO:0007669"/>
    <property type="project" value="TreeGrafter"/>
</dbReference>
<evidence type="ECO:0000256" key="10">
    <source>
        <dbReference type="SAM" id="SignalP"/>
    </source>
</evidence>
<dbReference type="CDD" id="cd00096">
    <property type="entry name" value="Ig"/>
    <property type="match status" value="1"/>
</dbReference>
<evidence type="ECO:0000256" key="7">
    <source>
        <dbReference type="PROSITE-ProRule" id="PRU00192"/>
    </source>
</evidence>
<dbReference type="InterPro" id="IPR013106">
    <property type="entry name" value="Ig_V-set"/>
</dbReference>
<feature type="signal peptide" evidence="10">
    <location>
        <begin position="1"/>
        <end position="27"/>
    </location>
</feature>
<sequence>MACIARTRLLFCGWILLFLLSYKECSAQSSIGLTLPEIVNTIVGDPVTLPATFQTNRQVVSVSWSKLNPRQPTKRIPVLKYLPMLQSTESYGVFKGRVVLEGRASLKIQRTTRRDGGTYVLTIMGEGFPTEEGFIEMNVLVPPKVEVGPTKPYVTAEGRSASLTCAVRDASPNVTSLRWEKDSTAIDTLRFDSKYSDGTLQSPDLLIHHVTRSDAGRYRCVAGHVVKSVSDSLLLEVRYPATIVSVSDSLTVAVSDNAVLQCVAEGHPPPNVTWSRNGIRLRSTTKRLSLGVCTSSLVLQKVRLNATGTYVCTASNKVGKDDIKSVMLSIRVARTGGEGVDVLILVGAIAGGMWLVIFARTGGEGVDVLILVGAIAGGMWLVIFARTGGEGVDVLILVGAIAGGMWLVICLALAVYFVRRRRQRQEKKRFSFYYNMGRGQGDKGGDRPGEETLEVTRHPNLKPPVKPRSPSAPYGGIETIRRTSNKGKVVRRYARALYCYRPAEENELALEVDDVIEVLEGEDGGWCLGYLRGRIGLFPSNYVKFLSASQVSAAKLRELYEPVESKSSSSKASL</sequence>
<evidence type="ECO:0000256" key="9">
    <source>
        <dbReference type="SAM" id="Phobius"/>
    </source>
</evidence>
<feature type="domain" description="SH3" evidence="11">
    <location>
        <begin position="489"/>
        <end position="548"/>
    </location>
</feature>
<dbReference type="InterPro" id="IPR051275">
    <property type="entry name" value="Cell_adhesion_signaling"/>
</dbReference>
<evidence type="ECO:0000256" key="4">
    <source>
        <dbReference type="ARBA" id="ARBA00023157"/>
    </source>
</evidence>
<dbReference type="InterPro" id="IPR036028">
    <property type="entry name" value="SH3-like_dom_sf"/>
</dbReference>
<proteinExistence type="predicted"/>
<dbReference type="PROSITE" id="PS50835">
    <property type="entry name" value="IG_LIKE"/>
    <property type="match status" value="2"/>
</dbReference>
<dbReference type="InterPro" id="IPR003598">
    <property type="entry name" value="Ig_sub2"/>
</dbReference>
<dbReference type="Pfam" id="PF14604">
    <property type="entry name" value="SH3_9"/>
    <property type="match status" value="1"/>
</dbReference>
<keyword evidence="5" id="KW-0325">Glycoprotein</keyword>
<comment type="subcellular location">
    <subcellularLocation>
        <location evidence="1">Membrane</location>
        <topology evidence="1">Single-pass type I membrane protein</topology>
    </subcellularLocation>
</comment>
<feature type="chain" id="PRO_5035448594" evidence="10">
    <location>
        <begin position="28"/>
        <end position="574"/>
    </location>
</feature>
<protein>
    <submittedName>
        <fullName evidence="13">HMCN1 protein</fullName>
    </submittedName>
</protein>
<name>A0A8J9VLX5_BRALA</name>
<dbReference type="InterPro" id="IPR001452">
    <property type="entry name" value="SH3_domain"/>
</dbReference>
<dbReference type="InterPro" id="IPR013783">
    <property type="entry name" value="Ig-like_fold"/>
</dbReference>
<dbReference type="SMART" id="SM00409">
    <property type="entry name" value="IG"/>
    <property type="match status" value="3"/>
</dbReference>
<dbReference type="AlphaFoldDB" id="A0A8J9VLX5"/>
<dbReference type="GO" id="GO:0098609">
    <property type="term" value="P:cell-cell adhesion"/>
    <property type="evidence" value="ECO:0007669"/>
    <property type="project" value="TreeGrafter"/>
</dbReference>
<dbReference type="Pfam" id="PF07686">
    <property type="entry name" value="V-set"/>
    <property type="match status" value="1"/>
</dbReference>
<gene>
    <name evidence="13" type="primary">HMCN1</name>
    <name evidence="13" type="ORF">BLAG_LOCUS4460</name>
</gene>
<dbReference type="SUPFAM" id="SSF48726">
    <property type="entry name" value="Immunoglobulin"/>
    <property type="match status" value="3"/>
</dbReference>
<evidence type="ECO:0000313" key="14">
    <source>
        <dbReference type="Proteomes" id="UP000838412"/>
    </source>
</evidence>
<dbReference type="Pfam" id="PF13927">
    <property type="entry name" value="Ig_3"/>
    <property type="match status" value="2"/>
</dbReference>
<evidence type="ECO:0000259" key="11">
    <source>
        <dbReference type="PROSITE" id="PS50002"/>
    </source>
</evidence>